<sequence>MKKIDKSFIVGLIFVVFIFVKDPSQILIFFKEFLMIFSFAILIHFLIRKNKLNKLRNYFEKLDNIIYSKIFFKLDNILNFFLKICKIKN</sequence>
<dbReference type="Proteomes" id="UP000017081">
    <property type="component" value="Unassembled WGS sequence"/>
</dbReference>
<name>U7VD01_9FUSO</name>
<feature type="transmembrane region" description="Helical" evidence="1">
    <location>
        <begin position="7"/>
        <end position="22"/>
    </location>
</feature>
<evidence type="ECO:0000313" key="3">
    <source>
        <dbReference type="Proteomes" id="UP000017081"/>
    </source>
</evidence>
<dbReference type="AlphaFoldDB" id="U7VD01"/>
<dbReference type="HOGENOM" id="CLU_2449225_0_0_0"/>
<dbReference type="STRING" id="1319815.HMPREF0202_00670"/>
<evidence type="ECO:0000256" key="1">
    <source>
        <dbReference type="SAM" id="Phobius"/>
    </source>
</evidence>
<dbReference type="RefSeq" id="WP_023050216.1">
    <property type="nucleotide sequence ID" value="NZ_CP173066.2"/>
</dbReference>
<proteinExistence type="predicted"/>
<accession>U7VD01</accession>
<feature type="transmembrane region" description="Helical" evidence="1">
    <location>
        <begin position="28"/>
        <end position="47"/>
    </location>
</feature>
<dbReference type="EMBL" id="AXZF01000025">
    <property type="protein sequence ID" value="ERT69420.1"/>
    <property type="molecule type" value="Genomic_DNA"/>
</dbReference>
<gene>
    <name evidence="2" type="ORF">HMPREF0202_00670</name>
</gene>
<keyword evidence="3" id="KW-1185">Reference proteome</keyword>
<comment type="caution">
    <text evidence="2">The sequence shown here is derived from an EMBL/GenBank/DDBJ whole genome shotgun (WGS) entry which is preliminary data.</text>
</comment>
<reference evidence="2 3" key="1">
    <citation type="submission" date="2013-08" db="EMBL/GenBank/DDBJ databases">
        <authorList>
            <person name="Weinstock G."/>
            <person name="Sodergren E."/>
            <person name="Wylie T."/>
            <person name="Fulton L."/>
            <person name="Fulton R."/>
            <person name="Fronick C."/>
            <person name="O'Laughlin M."/>
            <person name="Godfrey J."/>
            <person name="Miner T."/>
            <person name="Herter B."/>
            <person name="Appelbaum E."/>
            <person name="Cordes M."/>
            <person name="Lek S."/>
            <person name="Wollam A."/>
            <person name="Pepin K.H."/>
            <person name="Palsikar V.B."/>
            <person name="Mitreva M."/>
            <person name="Wilson R.K."/>
        </authorList>
    </citation>
    <scope>NUCLEOTIDE SEQUENCE [LARGE SCALE GENOMIC DNA]</scope>
    <source>
        <strain evidence="2 3">ATCC BAA-474</strain>
    </source>
</reference>
<keyword evidence="1" id="KW-0472">Membrane</keyword>
<keyword evidence="1" id="KW-0812">Transmembrane</keyword>
<keyword evidence="1" id="KW-1133">Transmembrane helix</keyword>
<evidence type="ECO:0000313" key="2">
    <source>
        <dbReference type="EMBL" id="ERT69420.1"/>
    </source>
</evidence>
<protein>
    <submittedName>
        <fullName evidence="2">Uncharacterized protein</fullName>
    </submittedName>
</protein>
<organism evidence="2 3">
    <name type="scientific">Cetobacterium somerae ATCC BAA-474</name>
    <dbReference type="NCBI Taxonomy" id="1319815"/>
    <lineage>
        <taxon>Bacteria</taxon>
        <taxon>Fusobacteriati</taxon>
        <taxon>Fusobacteriota</taxon>
        <taxon>Fusobacteriia</taxon>
        <taxon>Fusobacteriales</taxon>
        <taxon>Fusobacteriaceae</taxon>
        <taxon>Cetobacterium</taxon>
    </lineage>
</organism>